<evidence type="ECO:0000259" key="3">
    <source>
        <dbReference type="PROSITE" id="PS50043"/>
    </source>
</evidence>
<dbReference type="Pfam" id="PF13191">
    <property type="entry name" value="AAA_16"/>
    <property type="match status" value="1"/>
</dbReference>
<dbReference type="AlphaFoldDB" id="A0A927MUN7"/>
<comment type="caution">
    <text evidence="4">The sequence shown here is derived from an EMBL/GenBank/DDBJ whole genome shotgun (WGS) entry which is preliminary data.</text>
</comment>
<dbReference type="PRINTS" id="PR00038">
    <property type="entry name" value="HTHLUXR"/>
</dbReference>
<dbReference type="InterPro" id="IPR041664">
    <property type="entry name" value="AAA_16"/>
</dbReference>
<dbReference type="SUPFAM" id="SSF48452">
    <property type="entry name" value="TPR-like"/>
    <property type="match status" value="1"/>
</dbReference>
<feature type="domain" description="HTH luxR-type" evidence="3">
    <location>
        <begin position="879"/>
        <end position="944"/>
    </location>
</feature>
<gene>
    <name evidence="4" type="ORF">HEB94_000475</name>
</gene>
<keyword evidence="5" id="KW-1185">Reference proteome</keyword>
<keyword evidence="2" id="KW-0067">ATP-binding</keyword>
<dbReference type="GO" id="GO:0005737">
    <property type="term" value="C:cytoplasm"/>
    <property type="evidence" value="ECO:0007669"/>
    <property type="project" value="TreeGrafter"/>
</dbReference>
<evidence type="ECO:0000313" key="5">
    <source>
        <dbReference type="Proteomes" id="UP000638648"/>
    </source>
</evidence>
<dbReference type="GO" id="GO:0005524">
    <property type="term" value="F:ATP binding"/>
    <property type="evidence" value="ECO:0007669"/>
    <property type="project" value="UniProtKB-KW"/>
</dbReference>
<protein>
    <submittedName>
        <fullName evidence="4">DNA-binding CsgD family transcriptional regulator</fullName>
    </submittedName>
</protein>
<dbReference type="InterPro" id="IPR016032">
    <property type="entry name" value="Sig_transdc_resp-reg_C-effctor"/>
</dbReference>
<dbReference type="GO" id="GO:0003677">
    <property type="term" value="F:DNA binding"/>
    <property type="evidence" value="ECO:0007669"/>
    <property type="project" value="UniProtKB-KW"/>
</dbReference>
<dbReference type="GO" id="GO:0004016">
    <property type="term" value="F:adenylate cyclase activity"/>
    <property type="evidence" value="ECO:0007669"/>
    <property type="project" value="TreeGrafter"/>
</dbReference>
<dbReference type="SUPFAM" id="SSF52540">
    <property type="entry name" value="P-loop containing nucleoside triphosphate hydrolases"/>
    <property type="match status" value="1"/>
</dbReference>
<dbReference type="PANTHER" id="PTHR16305:SF35">
    <property type="entry name" value="TRANSCRIPTIONAL ACTIVATOR DOMAIN"/>
    <property type="match status" value="1"/>
</dbReference>
<dbReference type="Gene3D" id="1.25.40.10">
    <property type="entry name" value="Tetratricopeptide repeat domain"/>
    <property type="match status" value="1"/>
</dbReference>
<dbReference type="SUPFAM" id="SSF46894">
    <property type="entry name" value="C-terminal effector domain of the bipartite response regulators"/>
    <property type="match status" value="1"/>
</dbReference>
<dbReference type="EMBL" id="JADBEM010000001">
    <property type="protein sequence ID" value="MBE1603627.1"/>
    <property type="molecule type" value="Genomic_DNA"/>
</dbReference>
<reference evidence="4" key="1">
    <citation type="submission" date="2020-10" db="EMBL/GenBank/DDBJ databases">
        <title>Sequencing the genomes of 1000 actinobacteria strains.</title>
        <authorList>
            <person name="Klenk H.-P."/>
        </authorList>
    </citation>
    <scope>NUCLEOTIDE SEQUENCE</scope>
    <source>
        <strain evidence="4">DSM 45354</strain>
    </source>
</reference>
<dbReference type="RefSeq" id="WP_192748394.1">
    <property type="nucleotide sequence ID" value="NZ_BAABJL010000077.1"/>
</dbReference>
<dbReference type="PROSITE" id="PS00622">
    <property type="entry name" value="HTH_LUXR_1"/>
    <property type="match status" value="1"/>
</dbReference>
<dbReference type="PROSITE" id="PS50043">
    <property type="entry name" value="HTH_LUXR_2"/>
    <property type="match status" value="1"/>
</dbReference>
<dbReference type="InterPro" id="IPR011990">
    <property type="entry name" value="TPR-like_helical_dom_sf"/>
</dbReference>
<sequence length="948" mass="101077">MERVSTAGIPDKLGVRAAMLLERDHELTTLGAMIHDVTAGRGGLCVLEGPAGIGKTRLLAAMRSRASEQGALVLSASASELERGHAFGVVTQLFEPAVHRDHGLLGGAAAPARAILGPHREESGQDPSFASLHGLYWLTVRLSEQQPLVLAIDDMHACDLPSLRFLAYLRARLGGLPVLAVGSVRSSEPSVETVLMDAILGHPDTAVVRPRALSEAATCALIEQRLGTRPEAKFAAECHRATGGNPLLLEELTKAFSLEGASPDSAHLALLRDVGPRSVARTVFLRLRQLGTDATAVAQALAVLGDGADLAVTAALAGLDLDQAGHAMTALARAEILRYELPLGFVHPLVADAIYSDLLPGQREPLHVRAAELLAAGNRPVEQVAAHLLHAPARGAKWVVDQLERAAAEATRKGSPDSAVAYLERALAEPPTPQRRADLTLALGRAQTPKSGPAAIAHLRAAYALLTDPEQRAITAQLLGRVLLFTGDGDEAVRIVREAAAALPAQLGETQRQLEALEHFCGLFIGGERAALHRLERYRTPPVEAGIGAKMLAAIAAQAWMHACGPSEAVSKLSSAALLGGELIEADSGWAATFAISNLTFADQEEAERWWEYVSSDVHRRGSLLSMAAISMWRGVALRRRGELADAEQSLQTCYAAVHEWGYREPLAQVYCDAHLAAVLRERGDLPGAHRALAHSSDSGRSDEGTRQWLGSRLELHLAEGSFEQVIATADDYARRFDHVVRNPMDVPWRSLKALALDRLGQRDRAAELVLAELELARAWGAPSTVSRSLRALGTIERGDGLEHLEEAVTVVAGSPACLEHAKALAAFGAALRRSGRPAQARAPLREALDIATRCGAETLASQARSELYASGGRPRRTALAGVDALTTSERRVAALAAEGRTNREVGEALFITPKTVAMHLSNAYRKLGVTSRRSLPDDLASRATHTP</sequence>
<dbReference type="InterPro" id="IPR036388">
    <property type="entry name" value="WH-like_DNA-bd_sf"/>
</dbReference>
<dbReference type="SMART" id="SM00421">
    <property type="entry name" value="HTH_LUXR"/>
    <property type="match status" value="1"/>
</dbReference>
<accession>A0A927MUN7</accession>
<keyword evidence="4" id="KW-0238">DNA-binding</keyword>
<dbReference type="InterPro" id="IPR000792">
    <property type="entry name" value="Tscrpt_reg_LuxR_C"/>
</dbReference>
<dbReference type="Proteomes" id="UP000638648">
    <property type="component" value="Unassembled WGS sequence"/>
</dbReference>
<evidence type="ECO:0000256" key="1">
    <source>
        <dbReference type="ARBA" id="ARBA00022741"/>
    </source>
</evidence>
<keyword evidence="1" id="KW-0547">Nucleotide-binding</keyword>
<evidence type="ECO:0000256" key="2">
    <source>
        <dbReference type="ARBA" id="ARBA00022840"/>
    </source>
</evidence>
<dbReference type="InterPro" id="IPR027417">
    <property type="entry name" value="P-loop_NTPase"/>
</dbReference>
<dbReference type="Pfam" id="PF00196">
    <property type="entry name" value="GerE"/>
    <property type="match status" value="1"/>
</dbReference>
<evidence type="ECO:0000313" key="4">
    <source>
        <dbReference type="EMBL" id="MBE1603627.1"/>
    </source>
</evidence>
<dbReference type="PANTHER" id="PTHR16305">
    <property type="entry name" value="TESTICULAR SOLUBLE ADENYLYL CYCLASE"/>
    <property type="match status" value="1"/>
</dbReference>
<dbReference type="Gene3D" id="1.10.10.10">
    <property type="entry name" value="Winged helix-like DNA-binding domain superfamily/Winged helix DNA-binding domain"/>
    <property type="match status" value="1"/>
</dbReference>
<name>A0A927MUN7_9ACTN</name>
<dbReference type="CDD" id="cd06170">
    <property type="entry name" value="LuxR_C_like"/>
    <property type="match status" value="1"/>
</dbReference>
<organism evidence="4 5">
    <name type="scientific">Actinopolymorpha pittospori</name>
    <dbReference type="NCBI Taxonomy" id="648752"/>
    <lineage>
        <taxon>Bacteria</taxon>
        <taxon>Bacillati</taxon>
        <taxon>Actinomycetota</taxon>
        <taxon>Actinomycetes</taxon>
        <taxon>Propionibacteriales</taxon>
        <taxon>Actinopolymorphaceae</taxon>
        <taxon>Actinopolymorpha</taxon>
    </lineage>
</organism>
<dbReference type="GO" id="GO:0006355">
    <property type="term" value="P:regulation of DNA-templated transcription"/>
    <property type="evidence" value="ECO:0007669"/>
    <property type="project" value="InterPro"/>
</dbReference>
<proteinExistence type="predicted"/>